<reference evidence="1 2" key="1">
    <citation type="submission" date="2019-06" db="EMBL/GenBank/DDBJ databases">
        <title>Sequencing the genomes of 1000 actinobacteria strains.</title>
        <authorList>
            <person name="Klenk H.-P."/>
        </authorList>
    </citation>
    <scope>NUCLEOTIDE SEQUENCE [LARGE SCALE GENOMIC DNA]</scope>
    <source>
        <strain evidence="1 2">DSM 41649</strain>
    </source>
</reference>
<dbReference type="InterPro" id="IPR036410">
    <property type="entry name" value="HSP_DnaJ_Cys-rich_dom_sf"/>
</dbReference>
<comment type="caution">
    <text evidence="1">The sequence shown here is derived from an EMBL/GenBank/DDBJ whole genome shotgun (WGS) entry which is preliminary data.</text>
</comment>
<sequence length="61" mass="6477">MMPQHVRNPRRICPDCSGFGRVAIATGFRLRDGSRATVPVSCSPCQGFGTVARTLATAKAV</sequence>
<dbReference type="AlphaFoldDB" id="A0A561ESL6"/>
<protein>
    <submittedName>
        <fullName evidence="1">Uncharacterized protein</fullName>
    </submittedName>
</protein>
<evidence type="ECO:0000313" key="1">
    <source>
        <dbReference type="EMBL" id="TWE18612.1"/>
    </source>
</evidence>
<dbReference type="Proteomes" id="UP000318416">
    <property type="component" value="Unassembled WGS sequence"/>
</dbReference>
<proteinExistence type="predicted"/>
<dbReference type="EMBL" id="VIVR01000001">
    <property type="protein sequence ID" value="TWE18612.1"/>
    <property type="molecule type" value="Genomic_DNA"/>
</dbReference>
<accession>A0A561ESL6</accession>
<name>A0A561ESL6_9ACTN</name>
<evidence type="ECO:0000313" key="2">
    <source>
        <dbReference type="Proteomes" id="UP000318416"/>
    </source>
</evidence>
<organism evidence="1 2">
    <name type="scientific">Kitasatospora atroaurantiaca</name>
    <dbReference type="NCBI Taxonomy" id="285545"/>
    <lineage>
        <taxon>Bacteria</taxon>
        <taxon>Bacillati</taxon>
        <taxon>Actinomycetota</taxon>
        <taxon>Actinomycetes</taxon>
        <taxon>Kitasatosporales</taxon>
        <taxon>Streptomycetaceae</taxon>
        <taxon>Kitasatospora</taxon>
    </lineage>
</organism>
<dbReference type="RefSeq" id="WP_342791814.1">
    <property type="nucleotide sequence ID" value="NZ_VIVR01000001.1"/>
</dbReference>
<dbReference type="SUPFAM" id="SSF57938">
    <property type="entry name" value="DnaJ/Hsp40 cysteine-rich domain"/>
    <property type="match status" value="1"/>
</dbReference>
<gene>
    <name evidence="1" type="ORF">FB465_3693</name>
</gene>
<keyword evidence="2" id="KW-1185">Reference proteome</keyword>